<dbReference type="NCBIfam" id="NF009150">
    <property type="entry name" value="PRK12497.1-3"/>
    <property type="match status" value="1"/>
</dbReference>
<sequence length="126" mass="14477">MPSSKRKAGGRASRLSRGHAYERAAEKIFRDQGFDVLERNWRTGHKEIDLIVRRRNLLVFVEVKSARTASFGHPAEWVDKRKVENLTTAALTYIQKNEITDCDLRFDVVAFVCGRPEHYPDAFGVE</sequence>
<dbReference type="Gene3D" id="3.40.1350.10">
    <property type="match status" value="1"/>
</dbReference>
<organism evidence="3 4">
    <name type="scientific">candidate division GN15 bacterium</name>
    <dbReference type="NCBI Taxonomy" id="2072418"/>
    <lineage>
        <taxon>Bacteria</taxon>
        <taxon>candidate division GN15</taxon>
    </lineage>
</organism>
<dbReference type="GO" id="GO:0003676">
    <property type="term" value="F:nucleic acid binding"/>
    <property type="evidence" value="ECO:0007669"/>
    <property type="project" value="InterPro"/>
</dbReference>
<dbReference type="CDD" id="cd20736">
    <property type="entry name" value="PoNe_Nuclease"/>
    <property type="match status" value="1"/>
</dbReference>
<dbReference type="InterPro" id="IPR011856">
    <property type="entry name" value="tRNA_endonuc-like_dom_sf"/>
</dbReference>
<gene>
    <name evidence="3" type="ORF">C3F09_09600</name>
</gene>
<dbReference type="EMBL" id="PQAP01000156">
    <property type="protein sequence ID" value="PWB70026.1"/>
    <property type="molecule type" value="Genomic_DNA"/>
</dbReference>
<dbReference type="AlphaFoldDB" id="A0A855WYQ6"/>
<dbReference type="HAMAP" id="MF_00048">
    <property type="entry name" value="UPF0102"/>
    <property type="match status" value="1"/>
</dbReference>
<dbReference type="InterPro" id="IPR003509">
    <property type="entry name" value="UPF0102_YraN-like"/>
</dbReference>
<accession>A0A855WYQ6</accession>
<comment type="similarity">
    <text evidence="1 2">Belongs to the UPF0102 family.</text>
</comment>
<evidence type="ECO:0000313" key="3">
    <source>
        <dbReference type="EMBL" id="PWB70026.1"/>
    </source>
</evidence>
<evidence type="ECO:0000256" key="2">
    <source>
        <dbReference type="HAMAP-Rule" id="MF_00048"/>
    </source>
</evidence>
<evidence type="ECO:0000256" key="1">
    <source>
        <dbReference type="ARBA" id="ARBA00006738"/>
    </source>
</evidence>
<evidence type="ECO:0000313" key="4">
    <source>
        <dbReference type="Proteomes" id="UP000250918"/>
    </source>
</evidence>
<protein>
    <recommendedName>
        <fullName evidence="2">UPF0102 protein C3F09_09600</fullName>
    </recommendedName>
</protein>
<dbReference type="Proteomes" id="UP000250918">
    <property type="component" value="Unassembled WGS sequence"/>
</dbReference>
<reference evidence="3 4" key="1">
    <citation type="journal article" date="2018" name="ISME J.">
        <title>A methanotrophic archaeon couples anaerobic oxidation of methane to Fe(III) reduction.</title>
        <authorList>
            <person name="Cai C."/>
            <person name="Leu A.O."/>
            <person name="Xie G.J."/>
            <person name="Guo J."/>
            <person name="Feng Y."/>
            <person name="Zhao J.X."/>
            <person name="Tyson G.W."/>
            <person name="Yuan Z."/>
            <person name="Hu S."/>
        </authorList>
    </citation>
    <scope>NUCLEOTIDE SEQUENCE [LARGE SCALE GENOMIC DNA]</scope>
    <source>
        <strain evidence="3">FeB_12</strain>
    </source>
</reference>
<dbReference type="PANTHER" id="PTHR34039:SF1">
    <property type="entry name" value="UPF0102 PROTEIN YRAN"/>
    <property type="match status" value="1"/>
</dbReference>
<proteinExistence type="inferred from homology"/>
<name>A0A855WYQ6_9BACT</name>
<comment type="caution">
    <text evidence="3">The sequence shown here is derived from an EMBL/GenBank/DDBJ whole genome shotgun (WGS) entry which is preliminary data.</text>
</comment>
<dbReference type="PANTHER" id="PTHR34039">
    <property type="entry name" value="UPF0102 PROTEIN YRAN"/>
    <property type="match status" value="1"/>
</dbReference>
<dbReference type="Pfam" id="PF02021">
    <property type="entry name" value="UPF0102"/>
    <property type="match status" value="1"/>
</dbReference>
<dbReference type="SUPFAM" id="SSF52980">
    <property type="entry name" value="Restriction endonuclease-like"/>
    <property type="match status" value="1"/>
</dbReference>
<dbReference type="InterPro" id="IPR011335">
    <property type="entry name" value="Restrct_endonuc-II-like"/>
</dbReference>